<proteinExistence type="predicted"/>
<reference evidence="1 2" key="1">
    <citation type="submission" date="2019-08" db="EMBL/GenBank/DDBJ databases">
        <title>100 year-old enigma solved: identification of Planctomyces bekefii, the type genus and species of the phylum Planctomycetes.</title>
        <authorList>
            <person name="Svetlana D.N."/>
            <person name="Overmann J."/>
        </authorList>
    </citation>
    <scope>NUCLEOTIDE SEQUENCE [LARGE SCALE GENOMIC DNA]</scope>
    <source>
        <strain evidence="1">Phe10_nw2017</strain>
    </source>
</reference>
<reference evidence="1 2" key="2">
    <citation type="submission" date="2019-08" db="EMBL/GenBank/DDBJ databases">
        <authorList>
            <person name="Henke P."/>
        </authorList>
    </citation>
    <scope>NUCLEOTIDE SEQUENCE [LARGE SCALE GENOMIC DNA]</scope>
    <source>
        <strain evidence="1">Phe10_nw2017</strain>
    </source>
</reference>
<evidence type="ECO:0000313" key="2">
    <source>
        <dbReference type="Proteomes" id="UP000321083"/>
    </source>
</evidence>
<gene>
    <name evidence="1" type="ORF">E3A20_06570</name>
</gene>
<dbReference type="Proteomes" id="UP000321083">
    <property type="component" value="Unassembled WGS sequence"/>
</dbReference>
<accession>A0A5C6MBY4</accession>
<name>A0A5C6MBY4_9PLAN</name>
<keyword evidence="2" id="KW-1185">Reference proteome</keyword>
<feature type="non-terminal residue" evidence="1">
    <location>
        <position position="501"/>
    </location>
</feature>
<protein>
    <submittedName>
        <fullName evidence="1">Uncharacterized protein</fullName>
    </submittedName>
</protein>
<sequence>MADQAHKPRGRRAYWIADAVDQLMSERAKQLHAQGIEVTFFTSLDKLLKAFDVRRPSILVVTNDADESKGEKILIHLTSMPEIQGIKLVLVAHRNSSWLTFLAAATNARDIIPRDLPDSAWITRFLFATAPKAQEFVQPHGQITLNSMAQVAVPARITWIRRDSMRIESRVRPATGATLTVTGPLADALGLPSISLKVRKVEHEKLLYRFSDAVTADWKVPDDLQSKADEFLRGQLVHSPKSRLRLFVAVQSTALRSDILTVFSDPRFDISVALQKQNLVDDPKFFTPDLVLVEGKLTDGDDLSRFYEMLEILPPHANVIIIGEAPALAAIKEKHPRRKISLVANLSPEWVAKITARFTIDATNQDASTNEMTAHLLPDNPFSLAEIIMPARVQKTHPLAVQIATPLPVSNFGLCRLDSPLFRKVLGRSPYLKMTATRVDKNSLGSKFIFLAECYLADVDQQDRAKLGENFARMLVDSYRKLELHPASSPRSTDAKELKDP</sequence>
<dbReference type="AlphaFoldDB" id="A0A5C6MBY4"/>
<dbReference type="EMBL" id="SRHE01000088">
    <property type="protein sequence ID" value="TWW10494.1"/>
    <property type="molecule type" value="Genomic_DNA"/>
</dbReference>
<organism evidence="1 2">
    <name type="scientific">Planctomyces bekefii</name>
    <dbReference type="NCBI Taxonomy" id="1653850"/>
    <lineage>
        <taxon>Bacteria</taxon>
        <taxon>Pseudomonadati</taxon>
        <taxon>Planctomycetota</taxon>
        <taxon>Planctomycetia</taxon>
        <taxon>Planctomycetales</taxon>
        <taxon>Planctomycetaceae</taxon>
        <taxon>Planctomyces</taxon>
    </lineage>
</organism>
<comment type="caution">
    <text evidence="1">The sequence shown here is derived from an EMBL/GenBank/DDBJ whole genome shotgun (WGS) entry which is preliminary data.</text>
</comment>
<evidence type="ECO:0000313" key="1">
    <source>
        <dbReference type="EMBL" id="TWW10494.1"/>
    </source>
</evidence>